<dbReference type="InterPro" id="IPR016181">
    <property type="entry name" value="Acyl_CoA_acyltransferase"/>
</dbReference>
<reference evidence="5 6" key="1">
    <citation type="submission" date="2017-06" db="EMBL/GenBank/DDBJ databases">
        <title>Cultured bacterium strain Saccharothrix yanglingensis Hhs.015.</title>
        <authorList>
            <person name="Xia Y."/>
        </authorList>
    </citation>
    <scope>NUCLEOTIDE SEQUENCE [LARGE SCALE GENOMIC DNA]</scope>
    <source>
        <strain evidence="5 6">Hhs.015</strain>
    </source>
</reference>
<dbReference type="Gene3D" id="3.40.630.30">
    <property type="match status" value="1"/>
</dbReference>
<dbReference type="PANTHER" id="PTHR43877">
    <property type="entry name" value="AMINOALKYLPHOSPHONATE N-ACETYLTRANSFERASE-RELATED-RELATED"/>
    <property type="match status" value="1"/>
</dbReference>
<dbReference type="EMBL" id="NSDM01000007">
    <property type="protein sequence ID" value="MDQ2585950.1"/>
    <property type="molecule type" value="Genomic_DNA"/>
</dbReference>
<dbReference type="CDD" id="cd04301">
    <property type="entry name" value="NAT_SF"/>
    <property type="match status" value="1"/>
</dbReference>
<evidence type="ECO:0000259" key="4">
    <source>
        <dbReference type="PROSITE" id="PS51186"/>
    </source>
</evidence>
<keyword evidence="6" id="KW-1185">Reference proteome</keyword>
<evidence type="ECO:0000256" key="3">
    <source>
        <dbReference type="SAM" id="MobiDB-lite"/>
    </source>
</evidence>
<keyword evidence="1" id="KW-0808">Transferase</keyword>
<comment type="caution">
    <text evidence="5">The sequence shown here is derived from an EMBL/GenBank/DDBJ whole genome shotgun (WGS) entry which is preliminary data.</text>
</comment>
<protein>
    <submittedName>
        <fullName evidence="5">GNAT family N-acetyltransferase</fullName>
    </submittedName>
</protein>
<dbReference type="InterPro" id="IPR000182">
    <property type="entry name" value="GNAT_dom"/>
</dbReference>
<accession>A0ABU0X1G2</accession>
<evidence type="ECO:0000256" key="2">
    <source>
        <dbReference type="ARBA" id="ARBA00023315"/>
    </source>
</evidence>
<evidence type="ECO:0000256" key="1">
    <source>
        <dbReference type="ARBA" id="ARBA00022679"/>
    </source>
</evidence>
<sequence length="173" mass="19084">MRGKAAGQPRRPPRVHGSMGSTTARAARAEDGGRLVDVFVDARRSYYEGHLPEEELADWESRVRAAPYDFTRPGRTWLVAELDGDLVGFALVTADGDLLQLQVDPAHWGRGVGHALHDAAADALRGHGVTTAHLEVFTPNERARAFYTAHGWREVGRSDEFPPHVRMALDVRV</sequence>
<organism evidence="5 6">
    <name type="scientific">Saccharothrix yanglingensis</name>
    <dbReference type="NCBI Taxonomy" id="659496"/>
    <lineage>
        <taxon>Bacteria</taxon>
        <taxon>Bacillati</taxon>
        <taxon>Actinomycetota</taxon>
        <taxon>Actinomycetes</taxon>
        <taxon>Pseudonocardiales</taxon>
        <taxon>Pseudonocardiaceae</taxon>
        <taxon>Saccharothrix</taxon>
    </lineage>
</organism>
<feature type="domain" description="N-acetyltransferase" evidence="4">
    <location>
        <begin position="22"/>
        <end position="172"/>
    </location>
</feature>
<dbReference type="InterPro" id="IPR050832">
    <property type="entry name" value="Bact_Acetyltransf"/>
</dbReference>
<keyword evidence="2" id="KW-0012">Acyltransferase</keyword>
<proteinExistence type="predicted"/>
<dbReference type="Pfam" id="PF00583">
    <property type="entry name" value="Acetyltransf_1"/>
    <property type="match status" value="1"/>
</dbReference>
<dbReference type="PROSITE" id="PS51186">
    <property type="entry name" value="GNAT"/>
    <property type="match status" value="1"/>
</dbReference>
<dbReference type="Proteomes" id="UP001225605">
    <property type="component" value="Unassembled WGS sequence"/>
</dbReference>
<evidence type="ECO:0000313" key="5">
    <source>
        <dbReference type="EMBL" id="MDQ2585950.1"/>
    </source>
</evidence>
<feature type="region of interest" description="Disordered" evidence="3">
    <location>
        <begin position="1"/>
        <end position="28"/>
    </location>
</feature>
<name>A0ABU0X1G2_9PSEU</name>
<gene>
    <name evidence="5" type="ORF">CKY47_18540</name>
</gene>
<evidence type="ECO:0000313" key="6">
    <source>
        <dbReference type="Proteomes" id="UP001225605"/>
    </source>
</evidence>
<dbReference type="SUPFAM" id="SSF55729">
    <property type="entry name" value="Acyl-CoA N-acyltransferases (Nat)"/>
    <property type="match status" value="1"/>
</dbReference>